<dbReference type="InterPro" id="IPR004143">
    <property type="entry name" value="BPL_LPL_catalytic"/>
</dbReference>
<feature type="domain" description="BPL/LPL catalytic" evidence="1">
    <location>
        <begin position="328"/>
        <end position="446"/>
    </location>
</feature>
<dbReference type="GO" id="GO:0005737">
    <property type="term" value="C:cytoplasm"/>
    <property type="evidence" value="ECO:0007669"/>
    <property type="project" value="TreeGrafter"/>
</dbReference>
<sequence>MINTWSTLSLSKFSERLNILSEKPPSIINHDNLINIYYVYSPGEVLPTHVTSVYQKLLRRVHEIIMPNTALLYPLPRKQFSAESWITSGKLLMVLESSLCGDRTTHSADFQKDFTIVTEYLTNGGRVLLVLNTVGVQNVSHTSLAHYTSLSNNSTNLRENSNSHWKWILKDSVLTGGYLYLNNENDVRVELTKDHPSIAVLGTDCLQTEPTHLKNALNLLGISCVDSEYNTCNKQLSSNLSSIHLSYSETLYCFTLNSEKKKIVDFIVNGCSTKECNEEVIYCPTVSDLPFGFNWTDYFLNLHSKHLGKLIVWANSMKSSWDFCKKLFERIPPNSGLLVCSNVQTEGKGRGDNKWITPVGQAAFTFHLTQSTSIDQMFMNCVSCTQHIVALSIILACRHLIAEHLKLLPDDTKFSDISEEFLVDLQYHGPKILIKWPNDIYVIDDNYSCDSDQDVNSKLLQHKIIGKLGGLLVHCRLVDLNHAELLIGKMYIVNFFIVFVKYSNQSIGRSVCHVSFEHVTPIQFAISQLHDELK</sequence>
<dbReference type="InterPro" id="IPR045864">
    <property type="entry name" value="aa-tRNA-synth_II/BPL/LPL"/>
</dbReference>
<comment type="caution">
    <text evidence="2">The sequence shown here is derived from an EMBL/GenBank/DDBJ whole genome shotgun (WGS) entry which is preliminary data.</text>
</comment>
<protein>
    <submittedName>
        <fullName evidence="2">Biotin--protein ligase isoform 1</fullName>
    </submittedName>
</protein>
<keyword evidence="3" id="KW-1185">Reference proteome</keyword>
<dbReference type="STRING" id="6182.A0A4Z2CSI3"/>
<dbReference type="PANTHER" id="PTHR12835:SF5">
    <property type="entry name" value="BIOTIN--PROTEIN LIGASE"/>
    <property type="match status" value="1"/>
</dbReference>
<dbReference type="Pfam" id="PF03099">
    <property type="entry name" value="BPL_LplA_LipB"/>
    <property type="match status" value="1"/>
</dbReference>
<dbReference type="Gene3D" id="3.30.930.10">
    <property type="entry name" value="Bira Bifunctional Protein, Domain 2"/>
    <property type="match status" value="1"/>
</dbReference>
<gene>
    <name evidence="2" type="ORF">EWB00_007898</name>
</gene>
<dbReference type="GO" id="GO:0004077">
    <property type="term" value="F:biotin--[biotin carboxyl-carrier protein] ligase activity"/>
    <property type="evidence" value="ECO:0007669"/>
    <property type="project" value="TreeGrafter"/>
</dbReference>
<evidence type="ECO:0000313" key="3">
    <source>
        <dbReference type="Proteomes" id="UP000311919"/>
    </source>
</evidence>
<name>A0A4Z2CSI3_SCHJA</name>
<dbReference type="OrthoDB" id="10250105at2759"/>
<accession>A0A4Z2CSI3</accession>
<keyword evidence="2" id="KW-0436">Ligase</keyword>
<reference evidence="2 3" key="1">
    <citation type="submission" date="2019-03" db="EMBL/GenBank/DDBJ databases">
        <title>An improved genome assembly of the fluke Schistosoma japonicum.</title>
        <authorList>
            <person name="Hu W."/>
            <person name="Luo F."/>
            <person name="Yin M."/>
            <person name="Mo X."/>
            <person name="Sun C."/>
            <person name="Wu Q."/>
            <person name="Zhu B."/>
            <person name="Xiang M."/>
            <person name="Wang J."/>
            <person name="Wang Y."/>
            <person name="Zhang T."/>
            <person name="Xu B."/>
            <person name="Zheng H."/>
            <person name="Feng Z."/>
        </authorList>
    </citation>
    <scope>NUCLEOTIDE SEQUENCE [LARGE SCALE GENOMIC DNA]</scope>
    <source>
        <strain evidence="2">HuSjv2</strain>
        <tissue evidence="2">Worms</tissue>
    </source>
</reference>
<evidence type="ECO:0000313" key="2">
    <source>
        <dbReference type="EMBL" id="TNN07185.1"/>
    </source>
</evidence>
<dbReference type="EMBL" id="SKCS01000437">
    <property type="protein sequence ID" value="TNN07185.1"/>
    <property type="molecule type" value="Genomic_DNA"/>
</dbReference>
<dbReference type="AlphaFoldDB" id="A0A4Z2CSI3"/>
<dbReference type="Proteomes" id="UP000311919">
    <property type="component" value="Unassembled WGS sequence"/>
</dbReference>
<proteinExistence type="predicted"/>
<evidence type="ECO:0000259" key="1">
    <source>
        <dbReference type="Pfam" id="PF03099"/>
    </source>
</evidence>
<dbReference type="SUPFAM" id="SSF55681">
    <property type="entry name" value="Class II aaRS and biotin synthetases"/>
    <property type="match status" value="1"/>
</dbReference>
<organism evidence="2 3">
    <name type="scientific">Schistosoma japonicum</name>
    <name type="common">Blood fluke</name>
    <dbReference type="NCBI Taxonomy" id="6182"/>
    <lineage>
        <taxon>Eukaryota</taxon>
        <taxon>Metazoa</taxon>
        <taxon>Spiralia</taxon>
        <taxon>Lophotrochozoa</taxon>
        <taxon>Platyhelminthes</taxon>
        <taxon>Trematoda</taxon>
        <taxon>Digenea</taxon>
        <taxon>Strigeidida</taxon>
        <taxon>Schistosomatoidea</taxon>
        <taxon>Schistosomatidae</taxon>
        <taxon>Schistosoma</taxon>
    </lineage>
</organism>
<dbReference type="PANTHER" id="PTHR12835">
    <property type="entry name" value="BIOTIN PROTEIN LIGASE"/>
    <property type="match status" value="1"/>
</dbReference>